<feature type="transmembrane region" description="Helical" evidence="6">
    <location>
        <begin position="262"/>
        <end position="282"/>
    </location>
</feature>
<feature type="transmembrane region" description="Helical" evidence="6">
    <location>
        <begin position="83"/>
        <end position="106"/>
    </location>
</feature>
<dbReference type="Pfam" id="PF03741">
    <property type="entry name" value="TerC"/>
    <property type="match status" value="1"/>
</dbReference>
<dbReference type="RefSeq" id="WP_341411071.1">
    <property type="nucleotide sequence ID" value="NZ_JBBUTH010000007.1"/>
</dbReference>
<feature type="transmembrane region" description="Helical" evidence="6">
    <location>
        <begin position="41"/>
        <end position="63"/>
    </location>
</feature>
<dbReference type="InterPro" id="IPR005496">
    <property type="entry name" value="Integral_membrane_TerC"/>
</dbReference>
<proteinExistence type="inferred from homology"/>
<dbReference type="Proteomes" id="UP001365405">
    <property type="component" value="Unassembled WGS sequence"/>
</dbReference>
<reference evidence="7 8" key="1">
    <citation type="submission" date="2024-04" db="EMBL/GenBank/DDBJ databases">
        <title>Novel species of the genus Ideonella isolated from streams.</title>
        <authorList>
            <person name="Lu H."/>
        </authorList>
    </citation>
    <scope>NUCLEOTIDE SEQUENCE [LARGE SCALE GENOMIC DNA]</scope>
    <source>
        <strain evidence="7 8">DXS22W</strain>
    </source>
</reference>
<accession>A0ABU9CHQ9</accession>
<comment type="subcellular location">
    <subcellularLocation>
        <location evidence="1">Membrane</location>
        <topology evidence="1">Multi-pass membrane protein</topology>
    </subcellularLocation>
</comment>
<keyword evidence="8" id="KW-1185">Reference proteome</keyword>
<feature type="transmembrane region" description="Helical" evidence="6">
    <location>
        <begin position="235"/>
        <end position="255"/>
    </location>
</feature>
<keyword evidence="3 6" id="KW-0812">Transmembrane</keyword>
<comment type="similarity">
    <text evidence="2">Belongs to the TerC family.</text>
</comment>
<dbReference type="PANTHER" id="PTHR30238">
    <property type="entry name" value="MEMBRANE BOUND PREDICTED REDOX MODULATOR"/>
    <property type="match status" value="1"/>
</dbReference>
<protein>
    <submittedName>
        <fullName evidence="7">TerC family protein</fullName>
    </submittedName>
</protein>
<evidence type="ECO:0000256" key="2">
    <source>
        <dbReference type="ARBA" id="ARBA00007511"/>
    </source>
</evidence>
<dbReference type="InterPro" id="IPR022369">
    <property type="entry name" value="Integral_membrane_TerC_rswitch"/>
</dbReference>
<comment type="caution">
    <text evidence="7">The sequence shown here is derived from an EMBL/GenBank/DDBJ whole genome shotgun (WGS) entry which is preliminary data.</text>
</comment>
<feature type="transmembrane region" description="Helical" evidence="6">
    <location>
        <begin position="113"/>
        <end position="136"/>
    </location>
</feature>
<gene>
    <name evidence="7" type="ORF">AACH10_14135</name>
</gene>
<evidence type="ECO:0000256" key="6">
    <source>
        <dbReference type="SAM" id="Phobius"/>
    </source>
</evidence>
<dbReference type="PANTHER" id="PTHR30238:SF0">
    <property type="entry name" value="THYLAKOID MEMBRANE PROTEIN TERC, CHLOROPLASTIC"/>
    <property type="match status" value="1"/>
</dbReference>
<feature type="transmembrane region" description="Helical" evidence="6">
    <location>
        <begin position="205"/>
        <end position="229"/>
    </location>
</feature>
<evidence type="ECO:0000256" key="1">
    <source>
        <dbReference type="ARBA" id="ARBA00004141"/>
    </source>
</evidence>
<feature type="transmembrane region" description="Helical" evidence="6">
    <location>
        <begin position="6"/>
        <end position="29"/>
    </location>
</feature>
<name>A0ABU9CHQ9_9BURK</name>
<evidence type="ECO:0000313" key="8">
    <source>
        <dbReference type="Proteomes" id="UP001365405"/>
    </source>
</evidence>
<organism evidence="7 8">
    <name type="scientific">Pseudaquabacterium inlustre</name>
    <dbReference type="NCBI Taxonomy" id="2984192"/>
    <lineage>
        <taxon>Bacteria</taxon>
        <taxon>Pseudomonadati</taxon>
        <taxon>Pseudomonadota</taxon>
        <taxon>Betaproteobacteria</taxon>
        <taxon>Burkholderiales</taxon>
        <taxon>Sphaerotilaceae</taxon>
        <taxon>Pseudaquabacterium</taxon>
    </lineage>
</organism>
<evidence type="ECO:0000256" key="5">
    <source>
        <dbReference type="ARBA" id="ARBA00023136"/>
    </source>
</evidence>
<feature type="transmembrane region" description="Helical" evidence="6">
    <location>
        <begin position="288"/>
        <end position="309"/>
    </location>
</feature>
<evidence type="ECO:0000256" key="3">
    <source>
        <dbReference type="ARBA" id="ARBA00022692"/>
    </source>
</evidence>
<dbReference type="NCBIfam" id="TIGR03718">
    <property type="entry name" value="R_switched_Alx"/>
    <property type="match status" value="1"/>
</dbReference>
<dbReference type="EMBL" id="JBBUTH010000007">
    <property type="protein sequence ID" value="MEK8051387.1"/>
    <property type="molecule type" value="Genomic_DNA"/>
</dbReference>
<feature type="transmembrane region" description="Helical" evidence="6">
    <location>
        <begin position="142"/>
        <end position="160"/>
    </location>
</feature>
<sequence>MDTIAPTWLWIFFVATVLVALFVDFVVLRKQGAHEVSVREAVRWSVVWVAASFAFNGLFWWAVAQDHGQAVANTKALEFLTGYLIEKSLAVDNIFVFLMIFTYFAVPPAYQKRVLMIGIVGAIVLRSLMILAGSWLITQFHWVLYVFGAFLLITGIKMWWAAGKEANLDDNPALKLLKRVMPVSRGFDGEKFWTVENGTRIATPLLLVVALVGITDVIFAVDSIPAIFAITTDPFIVLTSNIFAILGLRAMYFLLQAVAAKFHLLSYGLAVILAFIGTKMMLIDLVKIPVLASLGVVVGILAVTMWLSVRTAPKISTAPSLPAPDVPR</sequence>
<keyword evidence="4 6" id="KW-1133">Transmembrane helix</keyword>
<keyword evidence="5 6" id="KW-0472">Membrane</keyword>
<evidence type="ECO:0000313" key="7">
    <source>
        <dbReference type="EMBL" id="MEK8051387.1"/>
    </source>
</evidence>
<evidence type="ECO:0000256" key="4">
    <source>
        <dbReference type="ARBA" id="ARBA00022989"/>
    </source>
</evidence>